<keyword evidence="6" id="KW-1185">Reference proteome</keyword>
<reference evidence="5 6" key="1">
    <citation type="submission" date="2015-07" db="EMBL/GenBank/DDBJ databases">
        <title>The genome of Habropoda laboriosa.</title>
        <authorList>
            <person name="Pan H."/>
            <person name="Kapheim K."/>
        </authorList>
    </citation>
    <scope>NUCLEOTIDE SEQUENCE [LARGE SCALE GENOMIC DNA]</scope>
    <source>
        <strain evidence="5">0110345459</strain>
    </source>
</reference>
<keyword evidence="1" id="KW-0378">Hydrolase</keyword>
<evidence type="ECO:0000256" key="4">
    <source>
        <dbReference type="PIRSR" id="PIRSR000915-3"/>
    </source>
</evidence>
<dbReference type="InterPro" id="IPR006357">
    <property type="entry name" value="HAD-SF_hydro_IIA"/>
</dbReference>
<dbReference type="Proteomes" id="UP000053825">
    <property type="component" value="Unassembled WGS sequence"/>
</dbReference>
<dbReference type="NCBIfam" id="TIGR01460">
    <property type="entry name" value="HAD-SF-IIA"/>
    <property type="match status" value="1"/>
</dbReference>
<feature type="binding site" evidence="4">
    <location>
        <position position="28"/>
    </location>
    <ligand>
        <name>Mg(2+)</name>
        <dbReference type="ChEBI" id="CHEBI:18420"/>
    </ligand>
</feature>
<dbReference type="Pfam" id="PF13242">
    <property type="entry name" value="Hydrolase_like"/>
    <property type="match status" value="1"/>
</dbReference>
<proteinExistence type="inferred from homology"/>
<gene>
    <name evidence="5" type="ORF">WH47_09883</name>
</gene>
<dbReference type="AlphaFoldDB" id="A0A0L7R396"/>
<comment type="cofactor">
    <cofactor evidence="4">
        <name>Mg(2+)</name>
        <dbReference type="ChEBI" id="CHEBI:18420"/>
    </cofactor>
    <text evidence="4">Divalent metal ions. Mg(2+) is the most effective.</text>
</comment>
<dbReference type="PANTHER" id="PTHR19288">
    <property type="entry name" value="4-NITROPHENYLPHOSPHATASE-RELATED"/>
    <property type="match status" value="1"/>
</dbReference>
<dbReference type="PIRSF" id="PIRSF000915">
    <property type="entry name" value="PGP-type_phosphatase"/>
    <property type="match status" value="1"/>
</dbReference>
<dbReference type="OrthoDB" id="413953at2759"/>
<dbReference type="InterPro" id="IPR023214">
    <property type="entry name" value="HAD_sf"/>
</dbReference>
<name>A0A0L7R396_9HYME</name>
<organism evidence="5 6">
    <name type="scientific">Habropoda laboriosa</name>
    <dbReference type="NCBI Taxonomy" id="597456"/>
    <lineage>
        <taxon>Eukaryota</taxon>
        <taxon>Metazoa</taxon>
        <taxon>Ecdysozoa</taxon>
        <taxon>Arthropoda</taxon>
        <taxon>Hexapoda</taxon>
        <taxon>Insecta</taxon>
        <taxon>Pterygota</taxon>
        <taxon>Neoptera</taxon>
        <taxon>Endopterygota</taxon>
        <taxon>Hymenoptera</taxon>
        <taxon>Apocrita</taxon>
        <taxon>Aculeata</taxon>
        <taxon>Apoidea</taxon>
        <taxon>Anthophila</taxon>
        <taxon>Apidae</taxon>
        <taxon>Habropoda</taxon>
    </lineage>
</organism>
<dbReference type="STRING" id="597456.A0A0L7R396"/>
<dbReference type="GO" id="GO:0016791">
    <property type="term" value="F:phosphatase activity"/>
    <property type="evidence" value="ECO:0007669"/>
    <property type="project" value="TreeGrafter"/>
</dbReference>
<feature type="binding site" evidence="4">
    <location>
        <position position="247"/>
    </location>
    <ligand>
        <name>Mg(2+)</name>
        <dbReference type="ChEBI" id="CHEBI:18420"/>
    </ligand>
</feature>
<sequence length="310" mass="34850">MPTTTNLTQASMEEMQHFLNSFDVVLSDCDGVIWYQGKPIPGAMAMIRRLQELQKRLYLVTNNSTISTDRYCEKLRLNGLDVEPEQIITTAKAISWYLKKINFTDEAFVVASPPFRQTLIDSGIKLTPGNLNVVEGDALATIKAVQDRPSVKAVIVDFCVHFDWGKLAFAINCLKRKDVLYISGAQDEWVICGLDNKVLGPGPLINIITKYSGRAPTECAKPSEVLRDYILNECDVKDRKRCLFIGDTMNYDMKFGTMCGFRKLFVGTGVDNVEDAEQTEETRPDFYIPSLGLLHPIIDLLHNDSEEDGH</sequence>
<dbReference type="GO" id="GO:0046872">
    <property type="term" value="F:metal ion binding"/>
    <property type="evidence" value="ECO:0007669"/>
    <property type="project" value="UniProtKB-KW"/>
</dbReference>
<dbReference type="EMBL" id="KQ414663">
    <property type="protein sequence ID" value="KOC65304.1"/>
    <property type="molecule type" value="Genomic_DNA"/>
</dbReference>
<protein>
    <submittedName>
        <fullName evidence="5">Phosphoglycolate phosphatase</fullName>
    </submittedName>
</protein>
<dbReference type="PANTHER" id="PTHR19288:SF4">
    <property type="entry name" value="RE04130P-RELATED"/>
    <property type="match status" value="1"/>
</dbReference>
<evidence type="ECO:0000256" key="1">
    <source>
        <dbReference type="PIRNR" id="PIRNR000915"/>
    </source>
</evidence>
<keyword evidence="4" id="KW-0460">Magnesium</keyword>
<evidence type="ECO:0000256" key="2">
    <source>
        <dbReference type="PIRSR" id="PIRSR000915-1"/>
    </source>
</evidence>
<dbReference type="InterPro" id="IPR036412">
    <property type="entry name" value="HAD-like_sf"/>
</dbReference>
<dbReference type="GO" id="GO:0005737">
    <property type="term" value="C:cytoplasm"/>
    <property type="evidence" value="ECO:0007669"/>
    <property type="project" value="TreeGrafter"/>
</dbReference>
<evidence type="ECO:0000256" key="3">
    <source>
        <dbReference type="PIRSR" id="PIRSR000915-2"/>
    </source>
</evidence>
<feature type="binding site" evidence="3">
    <location>
        <position position="221"/>
    </location>
    <ligand>
        <name>substrate</name>
    </ligand>
</feature>
<feature type="active site" description="Nucleophile" evidence="2">
    <location>
        <position position="28"/>
    </location>
</feature>
<keyword evidence="4" id="KW-0479">Metal-binding</keyword>
<accession>A0A0L7R396</accession>
<feature type="active site" description="Proton donor" evidence="2">
    <location>
        <position position="30"/>
    </location>
</feature>
<dbReference type="Pfam" id="PF13344">
    <property type="entry name" value="Hydrolase_6"/>
    <property type="match status" value="1"/>
</dbReference>
<dbReference type="SUPFAM" id="SSF56784">
    <property type="entry name" value="HAD-like"/>
    <property type="match status" value="1"/>
</dbReference>
<comment type="similarity">
    <text evidence="1">Belongs to the HAD-like hydrolase superfamily.</text>
</comment>
<evidence type="ECO:0000313" key="5">
    <source>
        <dbReference type="EMBL" id="KOC65304.1"/>
    </source>
</evidence>
<evidence type="ECO:0000313" key="6">
    <source>
        <dbReference type="Proteomes" id="UP000053825"/>
    </source>
</evidence>
<dbReference type="Gene3D" id="3.40.50.1000">
    <property type="entry name" value="HAD superfamily/HAD-like"/>
    <property type="match status" value="2"/>
</dbReference>
<feature type="binding site" evidence="4">
    <location>
        <position position="30"/>
    </location>
    <ligand>
        <name>Mg(2+)</name>
        <dbReference type="ChEBI" id="CHEBI:18420"/>
    </ligand>
</feature>